<gene>
    <name evidence="1" type="ORF">TBIB3V08_LOCUS6997</name>
</gene>
<organism evidence="1">
    <name type="scientific">Timema bartmani</name>
    <dbReference type="NCBI Taxonomy" id="61472"/>
    <lineage>
        <taxon>Eukaryota</taxon>
        <taxon>Metazoa</taxon>
        <taxon>Ecdysozoa</taxon>
        <taxon>Arthropoda</taxon>
        <taxon>Hexapoda</taxon>
        <taxon>Insecta</taxon>
        <taxon>Pterygota</taxon>
        <taxon>Neoptera</taxon>
        <taxon>Polyneoptera</taxon>
        <taxon>Phasmatodea</taxon>
        <taxon>Timematodea</taxon>
        <taxon>Timematoidea</taxon>
        <taxon>Timematidae</taxon>
        <taxon>Timema</taxon>
    </lineage>
</organism>
<accession>A0A7R9I262</accession>
<evidence type="ECO:0000313" key="1">
    <source>
        <dbReference type="EMBL" id="CAD7444624.1"/>
    </source>
</evidence>
<name>A0A7R9I262_9NEOP</name>
<sequence length="86" mass="9812">MQTRARKIETQMSIQLYKVAHGKVARLLYPEVLNSNVSATWLSVEYWLIMVLIRPSSTSLKPSCMTYAAIPADISRMNIIPRNTEN</sequence>
<proteinExistence type="predicted"/>
<protein>
    <submittedName>
        <fullName evidence="1">Uncharacterized protein</fullName>
    </submittedName>
</protein>
<reference evidence="1" key="1">
    <citation type="submission" date="2020-11" db="EMBL/GenBank/DDBJ databases">
        <authorList>
            <person name="Tran Van P."/>
        </authorList>
    </citation>
    <scope>NUCLEOTIDE SEQUENCE</scope>
</reference>
<dbReference type="EMBL" id="OD566776">
    <property type="protein sequence ID" value="CAD7444624.1"/>
    <property type="molecule type" value="Genomic_DNA"/>
</dbReference>
<dbReference type="AlphaFoldDB" id="A0A7R9I262"/>